<evidence type="ECO:0000256" key="3">
    <source>
        <dbReference type="SAM" id="MobiDB-lite"/>
    </source>
</evidence>
<protein>
    <submittedName>
        <fullName evidence="4">Single-stranded DNA-binding protein</fullName>
    </submittedName>
</protein>
<dbReference type="SUPFAM" id="SSF50249">
    <property type="entry name" value="Nucleic acid-binding proteins"/>
    <property type="match status" value="1"/>
</dbReference>
<dbReference type="AlphaFoldDB" id="A0A4S4AW45"/>
<dbReference type="GO" id="GO:0003697">
    <property type="term" value="F:single-stranded DNA binding"/>
    <property type="evidence" value="ECO:0007669"/>
    <property type="project" value="InterPro"/>
</dbReference>
<sequence>MIRALVTGELWADPQQRTSKNGNPYALARLSVPMGEDGRVSCSVIAFQDDAVARLLQLKAGASVAVAGTLKVGIFTGNDGTARPSLDMVADEVASTTPRPRKPKAPRAAQDGGQAGGDPFGDLPGAGDLDWMGT</sequence>
<dbReference type="Proteomes" id="UP000307956">
    <property type="component" value="Unassembled WGS sequence"/>
</dbReference>
<reference evidence="4 5" key="1">
    <citation type="submission" date="2019-04" db="EMBL/GenBank/DDBJ databases">
        <title>Azoarcus rhizosphaerae sp. nov. isolated from rhizosphere of Ficus religiosa.</title>
        <authorList>
            <person name="Lin S.-Y."/>
            <person name="Hameed A."/>
            <person name="Hsu Y.-H."/>
            <person name="Young C.-C."/>
        </authorList>
    </citation>
    <scope>NUCLEOTIDE SEQUENCE [LARGE SCALE GENOMIC DNA]</scope>
    <source>
        <strain evidence="4 5">CC-YHH848</strain>
    </source>
</reference>
<dbReference type="Pfam" id="PF00436">
    <property type="entry name" value="SSB"/>
    <property type="match status" value="1"/>
</dbReference>
<dbReference type="OrthoDB" id="8813484at2"/>
<keyword evidence="1 2" id="KW-0238">DNA-binding</keyword>
<dbReference type="InterPro" id="IPR012340">
    <property type="entry name" value="NA-bd_OB-fold"/>
</dbReference>
<proteinExistence type="predicted"/>
<accession>A0A4S4AW45</accession>
<dbReference type="InterPro" id="IPR000424">
    <property type="entry name" value="Primosome_PriB/ssb"/>
</dbReference>
<comment type="caution">
    <text evidence="4">The sequence shown here is derived from an EMBL/GenBank/DDBJ whole genome shotgun (WGS) entry which is preliminary data.</text>
</comment>
<keyword evidence="5" id="KW-1185">Reference proteome</keyword>
<dbReference type="PROSITE" id="PS50935">
    <property type="entry name" value="SSB"/>
    <property type="match status" value="1"/>
</dbReference>
<dbReference type="Gene3D" id="2.40.50.140">
    <property type="entry name" value="Nucleic acid-binding proteins"/>
    <property type="match status" value="1"/>
</dbReference>
<evidence type="ECO:0000256" key="1">
    <source>
        <dbReference type="ARBA" id="ARBA00023125"/>
    </source>
</evidence>
<name>A0A4S4AW45_9RHOO</name>
<dbReference type="RefSeq" id="WP_136383438.1">
    <property type="nucleotide sequence ID" value="NZ_SSOD01000002.1"/>
</dbReference>
<dbReference type="EMBL" id="SSOD01000002">
    <property type="protein sequence ID" value="THF64249.1"/>
    <property type="molecule type" value="Genomic_DNA"/>
</dbReference>
<organism evidence="4 5">
    <name type="scientific">Pseudothauera rhizosphaerae</name>
    <dbReference type="NCBI Taxonomy" id="2565932"/>
    <lineage>
        <taxon>Bacteria</taxon>
        <taxon>Pseudomonadati</taxon>
        <taxon>Pseudomonadota</taxon>
        <taxon>Betaproteobacteria</taxon>
        <taxon>Rhodocyclales</taxon>
        <taxon>Zoogloeaceae</taxon>
        <taxon>Pseudothauera</taxon>
    </lineage>
</organism>
<evidence type="ECO:0000256" key="2">
    <source>
        <dbReference type="PROSITE-ProRule" id="PRU00252"/>
    </source>
</evidence>
<feature type="region of interest" description="Disordered" evidence="3">
    <location>
        <begin position="91"/>
        <end position="134"/>
    </location>
</feature>
<evidence type="ECO:0000313" key="5">
    <source>
        <dbReference type="Proteomes" id="UP000307956"/>
    </source>
</evidence>
<evidence type="ECO:0000313" key="4">
    <source>
        <dbReference type="EMBL" id="THF64249.1"/>
    </source>
</evidence>
<gene>
    <name evidence="4" type="ORF">E6O51_02710</name>
</gene>